<dbReference type="Pfam" id="PF05193">
    <property type="entry name" value="Peptidase_M16_C"/>
    <property type="match status" value="1"/>
</dbReference>
<protein>
    <submittedName>
        <fullName evidence="3">Insulinase family protein</fullName>
    </submittedName>
</protein>
<dbReference type="FunFam" id="3.30.830.10:FF:000034">
    <property type="entry name" value="presequence protease 1, chloroplastic/mitochondrial"/>
    <property type="match status" value="1"/>
</dbReference>
<dbReference type="Pfam" id="PF08367">
    <property type="entry name" value="M16C_assoc"/>
    <property type="match status" value="1"/>
</dbReference>
<dbReference type="SMART" id="SM01264">
    <property type="entry name" value="M16C_associated"/>
    <property type="match status" value="1"/>
</dbReference>
<sequence>MEYTIGNLYHGFKLLRKEKIDEIKSTVKIFEHLKSGARLINLANSDDDKLFSIGFRTTPFDSTGVAHILEHSVLCGSRKFRTSDPFSDVAKSSLHTFMNAMTYTDKTIYPVGSRNHKDFMNLMDVYLDAVLHPKIYENHNILKQEGWRYELNDDNTLSYKGVVYSEMMGALSSPEETIINNIYSSLFPGTTYDNISGGDPNIIPQLTQENFEKFHSRFYHPSNSYIYLYGDMNLDKCLKFINEEYLDEFDKIEVSSAIDDAEACDKMVVLRNSYSINEDEEDDNKEFLALNFAYGKSCNPLEYLTHKILYNMFIESPASPIKRALLDAGIGESLVTGDDMNMDPTKQLLMPIVVKNSAKGNEEKFKKVILSTLEKLVMDGIDRDLLSSCINTIEFRLREITPYKGLQYNELVLESWLYDGDPTALLKYDSVINHLKEEVKNGYFEDFIKKNMLQNKHCSLVVLSAKKGLAAKNAKRLADKLEAYKNSLSEEELNKIKLQNETLRKEQSRKDSEEDKKTLPKLDLSEVDKNIEKLPQSIFKKDDITFLSHDLFTGKIEYIDFLFDISGFSEDDVKYIALLCNVLGELDTENKNYSKLSAEVAEVTGGIESYVDVYMKHDSYTEYIPKLIVRAKTISSNIDKTLNLVNEIITLTKFDNEVRLKEVLREIKSKLELSVIENGNLFGIKRICSMVSLGSQFVEETQGMTYFNFISDIVKNYETSGKDVINKLSSIFEKVFNKKNLIVSVCGEKEDNKAVIDNIDSALTGLQSSELKDDLIKKTGKAGSHAVITQSSLQYVVKGYNIVKLGRKYCGSMRVLCNILNSEYYYPKVRREGGAYGCYTFLSRNGNIGVTSYRDPNLKKTFEVYNETYKFLENLELSKDDMDNFIIGTIGSNYKPLTPEMKALAAVTDYITGITDEYKQKEKDEILSTTLAEIKSYAPMMKEIMDKNICCVVGNEENIKKNNNLFNEVL</sequence>
<evidence type="ECO:0000256" key="1">
    <source>
        <dbReference type="SAM" id="Coils"/>
    </source>
</evidence>
<organism evidence="3 4">
    <name type="scientific">Inconstantimicrobium porci</name>
    <dbReference type="NCBI Taxonomy" id="2652291"/>
    <lineage>
        <taxon>Bacteria</taxon>
        <taxon>Bacillati</taxon>
        <taxon>Bacillota</taxon>
        <taxon>Clostridia</taxon>
        <taxon>Eubacteriales</taxon>
        <taxon>Clostridiaceae</taxon>
        <taxon>Inconstantimicrobium</taxon>
    </lineage>
</organism>
<reference evidence="3 4" key="1">
    <citation type="submission" date="2019-08" db="EMBL/GenBank/DDBJ databases">
        <title>In-depth cultivation of the pig gut microbiome towards novel bacterial diversity and tailored functional studies.</title>
        <authorList>
            <person name="Wylensek D."/>
            <person name="Hitch T.C.A."/>
            <person name="Clavel T."/>
        </authorList>
    </citation>
    <scope>NUCLEOTIDE SEQUENCE [LARGE SCALE GENOMIC DNA]</scope>
    <source>
        <strain evidence="3 4">WCA-383-APC-5B</strain>
    </source>
</reference>
<name>A0A7X2MYS7_9CLOT</name>
<dbReference type="AlphaFoldDB" id="A0A7X2MYS7"/>
<dbReference type="InterPro" id="IPR011765">
    <property type="entry name" value="Pept_M16_N"/>
</dbReference>
<dbReference type="EMBL" id="VULX01000012">
    <property type="protein sequence ID" value="MSR91569.1"/>
    <property type="molecule type" value="Genomic_DNA"/>
</dbReference>
<proteinExistence type="predicted"/>
<dbReference type="RefSeq" id="WP_154531464.1">
    <property type="nucleotide sequence ID" value="NZ_JAXFSD010000197.1"/>
</dbReference>
<dbReference type="GO" id="GO:0016485">
    <property type="term" value="P:protein processing"/>
    <property type="evidence" value="ECO:0007669"/>
    <property type="project" value="TreeGrafter"/>
</dbReference>
<evidence type="ECO:0000313" key="4">
    <source>
        <dbReference type="Proteomes" id="UP000460287"/>
    </source>
</evidence>
<feature type="domain" description="Peptidase M16C associated" evidence="2">
    <location>
        <begin position="463"/>
        <end position="713"/>
    </location>
</feature>
<dbReference type="GO" id="GO:0046872">
    <property type="term" value="F:metal ion binding"/>
    <property type="evidence" value="ECO:0007669"/>
    <property type="project" value="InterPro"/>
</dbReference>
<dbReference type="Pfam" id="PF00675">
    <property type="entry name" value="Peptidase_M16"/>
    <property type="match status" value="1"/>
</dbReference>
<gene>
    <name evidence="3" type="ORF">FYJ33_09145</name>
</gene>
<dbReference type="InterPro" id="IPR055130">
    <property type="entry name" value="PreP_C"/>
</dbReference>
<feature type="coiled-coil region" evidence="1">
    <location>
        <begin position="471"/>
        <end position="516"/>
    </location>
</feature>
<accession>A0A7X2MYS7</accession>
<dbReference type="Proteomes" id="UP000460287">
    <property type="component" value="Unassembled WGS sequence"/>
</dbReference>
<evidence type="ECO:0000313" key="3">
    <source>
        <dbReference type="EMBL" id="MSR91569.1"/>
    </source>
</evidence>
<evidence type="ECO:0000259" key="2">
    <source>
        <dbReference type="SMART" id="SM01264"/>
    </source>
</evidence>
<dbReference type="InterPro" id="IPR013578">
    <property type="entry name" value="Peptidase_M16C_assoc"/>
</dbReference>
<dbReference type="Pfam" id="PF22516">
    <property type="entry name" value="PreP_C"/>
    <property type="match status" value="1"/>
</dbReference>
<dbReference type="GO" id="GO:0004222">
    <property type="term" value="F:metalloendopeptidase activity"/>
    <property type="evidence" value="ECO:0007669"/>
    <property type="project" value="TreeGrafter"/>
</dbReference>
<keyword evidence="1" id="KW-0175">Coiled coil</keyword>
<dbReference type="PANTHER" id="PTHR43016">
    <property type="entry name" value="PRESEQUENCE PROTEASE"/>
    <property type="match status" value="1"/>
</dbReference>
<dbReference type="Gene3D" id="3.30.830.10">
    <property type="entry name" value="Metalloenzyme, LuxS/M16 peptidase-like"/>
    <property type="match status" value="4"/>
</dbReference>
<dbReference type="SUPFAM" id="SSF63411">
    <property type="entry name" value="LuxS/MPP-like metallohydrolase"/>
    <property type="match status" value="4"/>
</dbReference>
<comment type="caution">
    <text evidence="3">The sequence shown here is derived from an EMBL/GenBank/DDBJ whole genome shotgun (WGS) entry which is preliminary data.</text>
</comment>
<dbReference type="InterPro" id="IPR007863">
    <property type="entry name" value="Peptidase_M16_C"/>
</dbReference>
<dbReference type="InterPro" id="IPR011249">
    <property type="entry name" value="Metalloenz_LuxS/M16"/>
</dbReference>
<keyword evidence="4" id="KW-1185">Reference proteome</keyword>
<dbReference type="PANTHER" id="PTHR43016:SF13">
    <property type="entry name" value="PRESEQUENCE PROTEASE, MITOCHONDRIAL"/>
    <property type="match status" value="1"/>
</dbReference>